<comment type="similarity">
    <text evidence="1">Belongs to the membrane fusion protein (MFP) (TC 8.A.1) family.</text>
</comment>
<dbReference type="GO" id="GO:0016020">
    <property type="term" value="C:membrane"/>
    <property type="evidence" value="ECO:0007669"/>
    <property type="project" value="InterPro"/>
</dbReference>
<dbReference type="Gene3D" id="1.10.287.470">
    <property type="entry name" value="Helix hairpin bin"/>
    <property type="match status" value="1"/>
</dbReference>
<organism evidence="5 6">
    <name type="scientific">Undibacterium rugosum</name>
    <dbReference type="NCBI Taxonomy" id="2762291"/>
    <lineage>
        <taxon>Bacteria</taxon>
        <taxon>Pseudomonadati</taxon>
        <taxon>Pseudomonadota</taxon>
        <taxon>Betaproteobacteria</taxon>
        <taxon>Burkholderiales</taxon>
        <taxon>Oxalobacteraceae</taxon>
        <taxon>Undibacterium</taxon>
    </lineage>
</organism>
<evidence type="ECO:0000313" key="6">
    <source>
        <dbReference type="Proteomes" id="UP000612361"/>
    </source>
</evidence>
<dbReference type="Pfam" id="PF25954">
    <property type="entry name" value="Beta-barrel_RND_2"/>
    <property type="match status" value="1"/>
</dbReference>
<comment type="caution">
    <text evidence="5">The sequence shown here is derived from an EMBL/GenBank/DDBJ whole genome shotgun (WGS) entry which is preliminary data.</text>
</comment>
<protein>
    <submittedName>
        <fullName evidence="5">Efflux RND transporter periplasmic adaptor subunit</fullName>
    </submittedName>
</protein>
<dbReference type="InterPro" id="IPR051909">
    <property type="entry name" value="MFP_Cation_Efflux"/>
</dbReference>
<dbReference type="AlphaFoldDB" id="A0A923I631"/>
<dbReference type="Proteomes" id="UP000612361">
    <property type="component" value="Unassembled WGS sequence"/>
</dbReference>
<dbReference type="PANTHER" id="PTHR30097">
    <property type="entry name" value="CATION EFFLUX SYSTEM PROTEIN CUSB"/>
    <property type="match status" value="1"/>
</dbReference>
<proteinExistence type="inferred from homology"/>
<dbReference type="NCBIfam" id="TIGR01730">
    <property type="entry name" value="RND_mfp"/>
    <property type="match status" value="1"/>
</dbReference>
<dbReference type="EMBL" id="JACOGG010000038">
    <property type="protein sequence ID" value="MBC3937212.1"/>
    <property type="molecule type" value="Genomic_DNA"/>
</dbReference>
<evidence type="ECO:0000256" key="1">
    <source>
        <dbReference type="ARBA" id="ARBA00009477"/>
    </source>
</evidence>
<dbReference type="InterPro" id="IPR006143">
    <property type="entry name" value="RND_pump_MFP"/>
</dbReference>
<evidence type="ECO:0000313" key="5">
    <source>
        <dbReference type="EMBL" id="MBC3937212.1"/>
    </source>
</evidence>
<dbReference type="Pfam" id="PF25973">
    <property type="entry name" value="BSH_CzcB"/>
    <property type="match status" value="1"/>
</dbReference>
<reference evidence="5" key="1">
    <citation type="submission" date="2020-08" db="EMBL/GenBank/DDBJ databases">
        <title>Novel species isolated from subtropical streams in China.</title>
        <authorList>
            <person name="Lu H."/>
        </authorList>
    </citation>
    <scope>NUCLEOTIDE SEQUENCE</scope>
    <source>
        <strain evidence="5">CY7W</strain>
    </source>
</reference>
<dbReference type="GO" id="GO:0022857">
    <property type="term" value="F:transmembrane transporter activity"/>
    <property type="evidence" value="ECO:0007669"/>
    <property type="project" value="InterPro"/>
</dbReference>
<sequence>MNHKTIRRPHLVVGLLTATVAASALWLFVHAHATADNKPAQAEGYSRNAEGHILVVPKSALEKSLQIAVIQPQDVALPLQLPAVVEADPLRFIKIMTPLSGRITVVRKQAGDLVKAGEVLLTIDSADLAQALSDQEKARAALSLSKRQLDRQQTMDKADIGTKRDLEQAQSDVVQAQAELSRAEARLGLLGAKAQSAGDVLPGHQLVVRAPAAGRVVELNAAPGAYWNDVNQPLMSIADLSKVFVTASAKEKDLAMLSEGQSVTIRFDAYAEPVQAKVQYVADVLDTDTRSVKVRIPLNNQNKKLKPGMFAKAELSTSAHQGLLVPATAVVQHGFASKVYVEVAPRELVAREVTVGPLNNGRFEVLSGLKTGERVLLKDGVIFND</sequence>
<gene>
    <name evidence="5" type="ORF">H8K47_17780</name>
</gene>
<evidence type="ECO:0000259" key="4">
    <source>
        <dbReference type="Pfam" id="PF25973"/>
    </source>
</evidence>
<keyword evidence="2" id="KW-0813">Transport</keyword>
<dbReference type="Gene3D" id="2.40.30.170">
    <property type="match status" value="1"/>
</dbReference>
<dbReference type="RefSeq" id="WP_186882694.1">
    <property type="nucleotide sequence ID" value="NZ_JACOGG010000038.1"/>
</dbReference>
<feature type="domain" description="CzcB-like barrel-sandwich hybrid" evidence="4">
    <location>
        <begin position="93"/>
        <end position="228"/>
    </location>
</feature>
<dbReference type="InterPro" id="IPR058647">
    <property type="entry name" value="BSH_CzcB-like"/>
</dbReference>
<name>A0A923I631_9BURK</name>
<keyword evidence="6" id="KW-1185">Reference proteome</keyword>
<dbReference type="FunFam" id="2.40.30.170:FF:000010">
    <property type="entry name" value="Efflux RND transporter periplasmic adaptor subunit"/>
    <property type="match status" value="1"/>
</dbReference>
<dbReference type="InterPro" id="IPR058792">
    <property type="entry name" value="Beta-barrel_RND_2"/>
</dbReference>
<feature type="domain" description="CusB-like beta-barrel" evidence="3">
    <location>
        <begin position="243"/>
        <end position="318"/>
    </location>
</feature>
<evidence type="ECO:0000256" key="2">
    <source>
        <dbReference type="ARBA" id="ARBA00022448"/>
    </source>
</evidence>
<accession>A0A923I631</accession>
<dbReference type="Gene3D" id="2.40.50.100">
    <property type="match status" value="1"/>
</dbReference>
<dbReference type="SUPFAM" id="SSF111369">
    <property type="entry name" value="HlyD-like secretion proteins"/>
    <property type="match status" value="1"/>
</dbReference>
<evidence type="ECO:0000259" key="3">
    <source>
        <dbReference type="Pfam" id="PF25954"/>
    </source>
</evidence>
<dbReference type="Gene3D" id="2.40.420.20">
    <property type="match status" value="1"/>
</dbReference>